<dbReference type="AlphaFoldDB" id="A0A7R8Z0X6"/>
<comment type="similarity">
    <text evidence="5 12">Belongs to the cytochrome P450 family.</text>
</comment>
<dbReference type="InterPro" id="IPR050196">
    <property type="entry name" value="Cytochrome_P450_Monoox"/>
</dbReference>
<dbReference type="OrthoDB" id="1470350at2759"/>
<dbReference type="Proteomes" id="UP000594454">
    <property type="component" value="Chromosome 5"/>
</dbReference>
<dbReference type="PROSITE" id="PS00086">
    <property type="entry name" value="CYTOCHROME_P450"/>
    <property type="match status" value="1"/>
</dbReference>
<dbReference type="EMBL" id="LR899013">
    <property type="protein sequence ID" value="CAD7091458.1"/>
    <property type="molecule type" value="Genomic_DNA"/>
</dbReference>
<keyword evidence="9 11" id="KW-0408">Iron</keyword>
<name>A0A7R8Z0X6_HERIL</name>
<dbReference type="GO" id="GO:0005789">
    <property type="term" value="C:endoplasmic reticulum membrane"/>
    <property type="evidence" value="ECO:0007669"/>
    <property type="project" value="UniProtKB-SubCell"/>
</dbReference>
<gene>
    <name evidence="13" type="ORF">HERILL_LOCUS13874</name>
</gene>
<evidence type="ECO:0000256" key="10">
    <source>
        <dbReference type="ARBA" id="ARBA00023033"/>
    </source>
</evidence>
<dbReference type="PANTHER" id="PTHR24291">
    <property type="entry name" value="CYTOCHROME P450 FAMILY 4"/>
    <property type="match status" value="1"/>
</dbReference>
<comment type="function">
    <text evidence="2">May be involved in the metabolism of insect hormones and in the breakdown of synthetic insecticides.</text>
</comment>
<dbReference type="InterPro" id="IPR017972">
    <property type="entry name" value="Cyt_P450_CS"/>
</dbReference>
<evidence type="ECO:0000256" key="1">
    <source>
        <dbReference type="ARBA" id="ARBA00001971"/>
    </source>
</evidence>
<keyword evidence="6 11" id="KW-0349">Heme</keyword>
<evidence type="ECO:0000313" key="14">
    <source>
        <dbReference type="Proteomes" id="UP000594454"/>
    </source>
</evidence>
<dbReference type="PANTHER" id="PTHR24291:SF187">
    <property type="entry name" value="CYTOCHROME P450 4AE1-RELATED"/>
    <property type="match status" value="1"/>
</dbReference>
<dbReference type="GO" id="GO:0005506">
    <property type="term" value="F:iron ion binding"/>
    <property type="evidence" value="ECO:0007669"/>
    <property type="project" value="InterPro"/>
</dbReference>
<feature type="binding site" description="axial binding residue" evidence="11">
    <location>
        <position position="441"/>
    </location>
    <ligand>
        <name>heme</name>
        <dbReference type="ChEBI" id="CHEBI:30413"/>
    </ligand>
    <ligandPart>
        <name>Fe</name>
        <dbReference type="ChEBI" id="CHEBI:18248"/>
    </ligandPart>
</feature>
<comment type="cofactor">
    <cofactor evidence="1 11">
        <name>heme</name>
        <dbReference type="ChEBI" id="CHEBI:30413"/>
    </cofactor>
</comment>
<organism evidence="13 14">
    <name type="scientific">Hermetia illucens</name>
    <name type="common">Black soldier fly</name>
    <dbReference type="NCBI Taxonomy" id="343691"/>
    <lineage>
        <taxon>Eukaryota</taxon>
        <taxon>Metazoa</taxon>
        <taxon>Ecdysozoa</taxon>
        <taxon>Arthropoda</taxon>
        <taxon>Hexapoda</taxon>
        <taxon>Insecta</taxon>
        <taxon>Pterygota</taxon>
        <taxon>Neoptera</taxon>
        <taxon>Endopterygota</taxon>
        <taxon>Diptera</taxon>
        <taxon>Brachycera</taxon>
        <taxon>Stratiomyomorpha</taxon>
        <taxon>Stratiomyidae</taxon>
        <taxon>Hermetiinae</taxon>
        <taxon>Hermetia</taxon>
    </lineage>
</organism>
<comment type="subcellular location">
    <subcellularLocation>
        <location evidence="4">Endoplasmic reticulum membrane</location>
        <topology evidence="4">Peripheral membrane protein</topology>
    </subcellularLocation>
    <subcellularLocation>
        <location evidence="3">Microsome membrane</location>
        <topology evidence="3">Peripheral membrane protein</topology>
    </subcellularLocation>
</comment>
<evidence type="ECO:0000256" key="6">
    <source>
        <dbReference type="ARBA" id="ARBA00022617"/>
    </source>
</evidence>
<evidence type="ECO:0000256" key="11">
    <source>
        <dbReference type="PIRSR" id="PIRSR602403-1"/>
    </source>
</evidence>
<evidence type="ECO:0000313" key="13">
    <source>
        <dbReference type="EMBL" id="CAD7091458.1"/>
    </source>
</evidence>
<evidence type="ECO:0000256" key="4">
    <source>
        <dbReference type="ARBA" id="ARBA00004406"/>
    </source>
</evidence>
<sequence>MIIAGVAFLIAVGVIVYRLYTYKRIINHLEKEFPVPPANCILGHLPDFYKKDLPDIFQVLLGYVHNYGKNILIWGVGYVSTLIISEPEYVEVLLSNANSKSAKKSIEYEYLKPWLGEGLLTSHGDKWFQRRKIITPSFHFNILEQFVEVMNRQSDIFVKKLEPNLNKKSFDVSSYVTLFTLDVICEASMGIIINAQSEPDSEYVVSVKEISSLIFGRIFKFTHRFPGLFSLTPSGRRHWRLKRKLHKFTANVIASRRLKIASDSYNPEQKLNFMDMLLHTRVDGKPLSDEDIREEVDTFMFEGHDTTTSGIAFTLYQLAQHQDIQQKTYEEVHEVYEDDPQMPMTYQKLAEMKYLEMVIKETLRMMPSVPLIGRQLTEDCVLGDKLLPAGTNLGISVYSMHHDPDNFPNPAKFDPERFNPNNPPIRHPFSYIPFSAGARNCIGQRFAMLELKTVLSKTIMKYRILPSETGNDILLTAALILKSQTGVLVRLEKRRKRDVRSR</sequence>
<dbReference type="InterPro" id="IPR001128">
    <property type="entry name" value="Cyt_P450"/>
</dbReference>
<dbReference type="GO" id="GO:0004497">
    <property type="term" value="F:monooxygenase activity"/>
    <property type="evidence" value="ECO:0007669"/>
    <property type="project" value="UniProtKB-KW"/>
</dbReference>
<dbReference type="Pfam" id="PF00067">
    <property type="entry name" value="p450"/>
    <property type="match status" value="1"/>
</dbReference>
<evidence type="ECO:0000256" key="2">
    <source>
        <dbReference type="ARBA" id="ARBA00003690"/>
    </source>
</evidence>
<keyword evidence="10 12" id="KW-0503">Monooxygenase</keyword>
<dbReference type="GO" id="GO:0020037">
    <property type="term" value="F:heme binding"/>
    <property type="evidence" value="ECO:0007669"/>
    <property type="project" value="InterPro"/>
</dbReference>
<dbReference type="GO" id="GO:0016705">
    <property type="term" value="F:oxidoreductase activity, acting on paired donors, with incorporation or reduction of molecular oxygen"/>
    <property type="evidence" value="ECO:0007669"/>
    <property type="project" value="InterPro"/>
</dbReference>
<proteinExistence type="inferred from homology"/>
<evidence type="ECO:0000256" key="9">
    <source>
        <dbReference type="ARBA" id="ARBA00023004"/>
    </source>
</evidence>
<dbReference type="InParanoid" id="A0A7R8Z0X6"/>
<keyword evidence="7 11" id="KW-0479">Metal-binding</keyword>
<dbReference type="PRINTS" id="PR00385">
    <property type="entry name" value="P450"/>
</dbReference>
<evidence type="ECO:0008006" key="15">
    <source>
        <dbReference type="Google" id="ProtNLM"/>
    </source>
</evidence>
<protein>
    <recommendedName>
        <fullName evidence="15">Cytochrome P450</fullName>
    </recommendedName>
</protein>
<dbReference type="SUPFAM" id="SSF48264">
    <property type="entry name" value="Cytochrome P450"/>
    <property type="match status" value="1"/>
</dbReference>
<reference evidence="13 14" key="1">
    <citation type="submission" date="2020-11" db="EMBL/GenBank/DDBJ databases">
        <authorList>
            <person name="Wallbank WR R."/>
            <person name="Pardo Diaz C."/>
            <person name="Kozak K."/>
            <person name="Martin S."/>
            <person name="Jiggins C."/>
            <person name="Moest M."/>
            <person name="Warren A I."/>
            <person name="Generalovic N T."/>
            <person name="Byers J.R.P. K."/>
            <person name="Montejo-Kovacevich G."/>
            <person name="Yen C E."/>
        </authorList>
    </citation>
    <scope>NUCLEOTIDE SEQUENCE [LARGE SCALE GENOMIC DNA]</scope>
</reference>
<dbReference type="Gene3D" id="1.10.630.10">
    <property type="entry name" value="Cytochrome P450"/>
    <property type="match status" value="1"/>
</dbReference>
<evidence type="ECO:0000256" key="7">
    <source>
        <dbReference type="ARBA" id="ARBA00022723"/>
    </source>
</evidence>
<evidence type="ECO:0000256" key="8">
    <source>
        <dbReference type="ARBA" id="ARBA00023002"/>
    </source>
</evidence>
<keyword evidence="14" id="KW-1185">Reference proteome</keyword>
<evidence type="ECO:0000256" key="3">
    <source>
        <dbReference type="ARBA" id="ARBA00004174"/>
    </source>
</evidence>
<dbReference type="PRINTS" id="PR00465">
    <property type="entry name" value="EP450IV"/>
</dbReference>
<dbReference type="InterPro" id="IPR036396">
    <property type="entry name" value="Cyt_P450_sf"/>
</dbReference>
<dbReference type="InterPro" id="IPR002403">
    <property type="entry name" value="Cyt_P450_E_grp-IV"/>
</dbReference>
<evidence type="ECO:0000256" key="12">
    <source>
        <dbReference type="RuleBase" id="RU000461"/>
    </source>
</evidence>
<dbReference type="CDD" id="cd20628">
    <property type="entry name" value="CYP4"/>
    <property type="match status" value="1"/>
</dbReference>
<keyword evidence="8 12" id="KW-0560">Oxidoreductase</keyword>
<evidence type="ECO:0000256" key="5">
    <source>
        <dbReference type="ARBA" id="ARBA00010617"/>
    </source>
</evidence>
<accession>A0A7R8Z0X6</accession>